<dbReference type="NCBIfam" id="TIGR01409">
    <property type="entry name" value="TAT_signal_seq"/>
    <property type="match status" value="1"/>
</dbReference>
<organism evidence="1">
    <name type="scientific">Bacteroides ovatus</name>
    <dbReference type="NCBI Taxonomy" id="28116"/>
    <lineage>
        <taxon>Bacteria</taxon>
        <taxon>Pseudomonadati</taxon>
        <taxon>Bacteroidota</taxon>
        <taxon>Bacteroidia</taxon>
        <taxon>Bacteroidales</taxon>
        <taxon>Bacteroidaceae</taxon>
        <taxon>Bacteroides</taxon>
    </lineage>
</organism>
<dbReference type="AlphaFoldDB" id="A0A642B426"/>
<dbReference type="InterPro" id="IPR006311">
    <property type="entry name" value="TAT_signal"/>
</dbReference>
<dbReference type="InterPro" id="IPR019546">
    <property type="entry name" value="TAT_signal_bac_arc"/>
</dbReference>
<evidence type="ECO:0000313" key="1">
    <source>
        <dbReference type="EMBL" id="KAA4602878.1"/>
    </source>
</evidence>
<gene>
    <name evidence="1" type="ORF">F3C24_28050</name>
</gene>
<comment type="caution">
    <text evidence="1">The sequence shown here is derived from an EMBL/GenBank/DDBJ whole genome shotgun (WGS) entry which is preliminary data.</text>
</comment>
<proteinExistence type="predicted"/>
<accession>A0A642B426</accession>
<reference evidence="1" key="1">
    <citation type="journal article" date="2019" name="Nat. Med.">
        <title>A library of human gut bacterial isolates paired with longitudinal multiomics data enables mechanistic microbiome research.</title>
        <authorList>
            <person name="Poyet M."/>
            <person name="Groussin M."/>
            <person name="Gibbons S.M."/>
            <person name="Avila-Pacheco J."/>
            <person name="Jiang X."/>
            <person name="Kearney S.M."/>
            <person name="Perrotta A.R."/>
            <person name="Berdy B."/>
            <person name="Zhao S."/>
            <person name="Lieberman T.D."/>
            <person name="Swanson P.K."/>
            <person name="Smith M."/>
            <person name="Roesemann S."/>
            <person name="Alexander J.E."/>
            <person name="Rich S.A."/>
            <person name="Livny J."/>
            <person name="Vlamakis H."/>
            <person name="Clish C."/>
            <person name="Bullock K."/>
            <person name="Deik A."/>
            <person name="Scott J."/>
            <person name="Pierce K.A."/>
            <person name="Xavier R.J."/>
            <person name="Alm E.J."/>
        </authorList>
    </citation>
    <scope>NUCLEOTIDE SEQUENCE</scope>
    <source>
        <strain evidence="1">BIOML-A21</strain>
    </source>
</reference>
<name>A0A642B426_BACOV</name>
<dbReference type="EMBL" id="VWFV01000232">
    <property type="protein sequence ID" value="KAA4602878.1"/>
    <property type="molecule type" value="Genomic_DNA"/>
</dbReference>
<protein>
    <submittedName>
        <fullName evidence="1">Twin-arginine translocation signal domain-containing protein</fullName>
    </submittedName>
</protein>
<dbReference type="PROSITE" id="PS51318">
    <property type="entry name" value="TAT"/>
    <property type="match status" value="1"/>
</dbReference>
<feature type="non-terminal residue" evidence="1">
    <location>
        <position position="32"/>
    </location>
</feature>
<sequence>MTTRRDFLKTMSLASAGLALGSGELLNAQTIS</sequence>